<feature type="region of interest" description="Disordered" evidence="2">
    <location>
        <begin position="162"/>
        <end position="190"/>
    </location>
</feature>
<comment type="function">
    <text evidence="1">Regulatory subunit of the condensin complex, a complex required for conversion of interphase chromatin into mitotic-like condense chromosomes.</text>
</comment>
<dbReference type="InterPro" id="IPR022816">
    <property type="entry name" value="Condensin_barren_su2"/>
</dbReference>
<dbReference type="PANTHER" id="PTHR13108:SF10">
    <property type="entry name" value="CONDENSIN COMPLEX SUBUNIT 2"/>
    <property type="match status" value="1"/>
</dbReference>
<dbReference type="GO" id="GO:0051301">
    <property type="term" value="P:cell division"/>
    <property type="evidence" value="ECO:0007669"/>
    <property type="project" value="UniProtKB-KW"/>
</dbReference>
<proteinExistence type="inferred from homology"/>
<evidence type="ECO:0000256" key="2">
    <source>
        <dbReference type="SAM" id="MobiDB-lite"/>
    </source>
</evidence>
<evidence type="ECO:0000313" key="3">
    <source>
        <dbReference type="EMBL" id="PQM39198.1"/>
    </source>
</evidence>
<dbReference type="STRING" id="2094558.A0A314UQQ7"/>
<reference evidence="3 4" key="1">
    <citation type="submission" date="2018-02" db="EMBL/GenBank/DDBJ databases">
        <title>Draft genome of wild Prunus yedoensis var. nudiflora.</title>
        <authorList>
            <person name="Baek S."/>
            <person name="Kim J.-H."/>
            <person name="Choi K."/>
            <person name="Kim G.-B."/>
            <person name="Cho A."/>
            <person name="Jang H."/>
            <person name="Shin C.-H."/>
            <person name="Yu H.-J."/>
            <person name="Mun J.-H."/>
        </authorList>
    </citation>
    <scope>NUCLEOTIDE SEQUENCE [LARGE SCALE GENOMIC DNA]</scope>
    <source>
        <strain evidence="4">cv. Jeju island</strain>
        <tissue evidence="3">Leaf</tissue>
    </source>
</reference>
<feature type="region of interest" description="Disordered" evidence="2">
    <location>
        <begin position="359"/>
        <end position="381"/>
    </location>
</feature>
<comment type="caution">
    <text evidence="3">The sequence shown here is derived from an EMBL/GenBank/DDBJ whole genome shotgun (WGS) entry which is preliminary data.</text>
</comment>
<dbReference type="AlphaFoldDB" id="A0A314UQQ7"/>
<keyword evidence="1" id="KW-0132">Cell division</keyword>
<dbReference type="Proteomes" id="UP000250321">
    <property type="component" value="Unassembled WGS sequence"/>
</dbReference>
<dbReference type="PANTHER" id="PTHR13108">
    <property type="entry name" value="CONDENSIN COMPLEX SUBUNIT 2"/>
    <property type="match status" value="1"/>
</dbReference>
<keyword evidence="1" id="KW-0131">Cell cycle</keyword>
<sequence length="677" mass="75688">MAEALSTKPSTALRNRASMANRPQSPTSPLFVLGSNDDQLERAQARAARAARAAANRRKAATVSAPSSPPSDPCLSREQIIDLFQNCIKLASENKINQKNTWELKLIDHLSEIIKVEAENDTETNFQKASCTLEAGVKIYALRVDSVHAEAYKVLSGMNRASLEDEQETTRGDDNVNNEQGRGQSKKELERKISPLSTLESSFEALNVKKFDVAFTVDPLYHQSSAQCDEGGAKGLLLNNLGVYGGCQVIFDSYEVPGMCRSRSLHSNPSDLIDLSFAKESIQEMVVNMLAKKEISPTLKEILCQFEENNQRSSQDFNIGQNSDLKMDGFDDKEVEWDISSGNYDTWTVDHDDDIGVDHENGSFGDPTFQSRHEDNNNSGTSYEADVGDRFERVSAFLFQGLGLNSKKNAWAGPDHWKYWRPKGSEEAPATQSKPTTKRTKKKDHKEVDLDFTTSLYKEFPDIFAPPKNSKSLLLPANTVPCSNRLPEDCHYQPEDLAKLFLLPDFLFFGKRRRHHTDDNSWEQSNNFDEAFPSWDNESVCSGQYGDGCVHSNVEDVDTLVSQPRQVGKIEVQYDRTSKRVDVHALKETLWGHMQESAEVPSAELKDTISFKHILVTFPVNCQAAVPEDISPHLCFICLLHLANEYGLSIHDCPSLDDLSIHLPSRLNSDGVEQPSS</sequence>
<feature type="region of interest" description="Disordered" evidence="2">
    <location>
        <begin position="421"/>
        <end position="445"/>
    </location>
</feature>
<dbReference type="PIRSF" id="PIRSF017126">
    <property type="entry name" value="Condensin_H"/>
    <property type="match status" value="1"/>
</dbReference>
<dbReference type="GO" id="GO:0003682">
    <property type="term" value="F:chromatin binding"/>
    <property type="evidence" value="ECO:0007669"/>
    <property type="project" value="TreeGrafter"/>
</dbReference>
<evidence type="ECO:0000256" key="1">
    <source>
        <dbReference type="PIRNR" id="PIRNR017126"/>
    </source>
</evidence>
<comment type="similarity">
    <text evidence="1">Belongs to the CND2 (condensin subunit 2) family.</text>
</comment>
<evidence type="ECO:0000313" key="4">
    <source>
        <dbReference type="Proteomes" id="UP000250321"/>
    </source>
</evidence>
<dbReference type="OrthoDB" id="362021at2759"/>
<gene>
    <name evidence="3" type="ORF">Pyn_02921</name>
</gene>
<keyword evidence="1" id="KW-0498">Mitosis</keyword>
<feature type="region of interest" description="Disordered" evidence="2">
    <location>
        <begin position="1"/>
        <end position="34"/>
    </location>
</feature>
<keyword evidence="1" id="KW-0226">DNA condensation</keyword>
<name>A0A314UQQ7_PRUYE</name>
<accession>A0A314UQQ7</accession>
<dbReference type="Pfam" id="PF05786">
    <property type="entry name" value="Cnd2"/>
    <property type="match status" value="2"/>
</dbReference>
<dbReference type="EMBL" id="PJQY01003227">
    <property type="protein sequence ID" value="PQM39198.1"/>
    <property type="molecule type" value="Genomic_DNA"/>
</dbReference>
<organism evidence="3 4">
    <name type="scientific">Prunus yedoensis var. nudiflora</name>
    <dbReference type="NCBI Taxonomy" id="2094558"/>
    <lineage>
        <taxon>Eukaryota</taxon>
        <taxon>Viridiplantae</taxon>
        <taxon>Streptophyta</taxon>
        <taxon>Embryophyta</taxon>
        <taxon>Tracheophyta</taxon>
        <taxon>Spermatophyta</taxon>
        <taxon>Magnoliopsida</taxon>
        <taxon>eudicotyledons</taxon>
        <taxon>Gunneridae</taxon>
        <taxon>Pentapetalae</taxon>
        <taxon>rosids</taxon>
        <taxon>fabids</taxon>
        <taxon>Rosales</taxon>
        <taxon>Rosaceae</taxon>
        <taxon>Amygdaloideae</taxon>
        <taxon>Amygdaleae</taxon>
        <taxon>Prunus</taxon>
    </lineage>
</organism>
<dbReference type="GO" id="GO:0000796">
    <property type="term" value="C:condensin complex"/>
    <property type="evidence" value="ECO:0007669"/>
    <property type="project" value="InterPro"/>
</dbReference>
<dbReference type="GO" id="GO:0007076">
    <property type="term" value="P:mitotic chromosome condensation"/>
    <property type="evidence" value="ECO:0007669"/>
    <property type="project" value="InterPro"/>
</dbReference>
<protein>
    <recommendedName>
        <fullName evidence="1">Condensin complex subunit 2</fullName>
    </recommendedName>
</protein>
<keyword evidence="4" id="KW-1185">Reference proteome</keyword>